<feature type="coiled-coil region" evidence="1">
    <location>
        <begin position="82"/>
        <end position="109"/>
    </location>
</feature>
<reference evidence="2 3" key="1">
    <citation type="submission" date="2024-02" db="EMBL/GenBank/DDBJ databases">
        <authorList>
            <person name="Chen Y."/>
            <person name="Shah S."/>
            <person name="Dougan E. K."/>
            <person name="Thang M."/>
            <person name="Chan C."/>
        </authorList>
    </citation>
    <scope>NUCLEOTIDE SEQUENCE [LARGE SCALE GENOMIC DNA]</scope>
</reference>
<name>A0ABP0RGH8_9DINO</name>
<keyword evidence="3" id="KW-1185">Reference proteome</keyword>
<comment type="caution">
    <text evidence="2">The sequence shown here is derived from an EMBL/GenBank/DDBJ whole genome shotgun (WGS) entry which is preliminary data.</text>
</comment>
<proteinExistence type="predicted"/>
<accession>A0ABP0RGH8</accession>
<dbReference type="EMBL" id="CAXAMN010025929">
    <property type="protein sequence ID" value="CAK9099244.1"/>
    <property type="molecule type" value="Genomic_DNA"/>
</dbReference>
<evidence type="ECO:0000313" key="2">
    <source>
        <dbReference type="EMBL" id="CAK9099244.1"/>
    </source>
</evidence>
<evidence type="ECO:0000313" key="3">
    <source>
        <dbReference type="Proteomes" id="UP001642484"/>
    </source>
</evidence>
<keyword evidence="1" id="KW-0175">Coiled coil</keyword>
<evidence type="ECO:0000256" key="1">
    <source>
        <dbReference type="SAM" id="Coils"/>
    </source>
</evidence>
<sequence>MAQEGLESALEKENAIRSLEMFTESQEKLESLIEAQAQQQQSQMDLRQELLQQQTICEGLSQELAEQQGLSRMGAGLEEDTTANYMVELAAAQDEIRKLEKSMMDISVQRSELAAQEHEAQTREKQLATRAAQLEAKLGSKTDETTLEQMCERIRVECFQEMESCELATAVAQQRAASHSLKRFAHFDLKDKSLKDRQSTH</sequence>
<dbReference type="Proteomes" id="UP001642484">
    <property type="component" value="Unassembled WGS sequence"/>
</dbReference>
<organism evidence="2 3">
    <name type="scientific">Durusdinium trenchii</name>
    <dbReference type="NCBI Taxonomy" id="1381693"/>
    <lineage>
        <taxon>Eukaryota</taxon>
        <taxon>Sar</taxon>
        <taxon>Alveolata</taxon>
        <taxon>Dinophyceae</taxon>
        <taxon>Suessiales</taxon>
        <taxon>Symbiodiniaceae</taxon>
        <taxon>Durusdinium</taxon>
    </lineage>
</organism>
<gene>
    <name evidence="2" type="ORF">CCMP2556_LOCUS46971</name>
</gene>
<protein>
    <submittedName>
        <fullName evidence="2">Uncharacterized protein</fullName>
    </submittedName>
</protein>